<comment type="caution">
    <text evidence="2">The sequence shown here is derived from an EMBL/GenBank/DDBJ whole genome shotgun (WGS) entry which is preliminary data.</text>
</comment>
<dbReference type="AlphaFoldDB" id="A0A4R6S2Q5"/>
<dbReference type="RefSeq" id="WP_133853277.1">
    <property type="nucleotide sequence ID" value="NZ_SNXZ01000007.1"/>
</dbReference>
<evidence type="ECO:0000256" key="1">
    <source>
        <dbReference type="SAM" id="Coils"/>
    </source>
</evidence>
<feature type="coiled-coil region" evidence="1">
    <location>
        <begin position="304"/>
        <end position="331"/>
    </location>
</feature>
<proteinExistence type="predicted"/>
<accession>A0A4R6S2Q5</accession>
<name>A0A4R6S2Q5_LABRH</name>
<dbReference type="OrthoDB" id="3375894at2"/>
<dbReference type="EMBL" id="SNXZ01000007">
    <property type="protein sequence ID" value="TDP92936.1"/>
    <property type="molecule type" value="Genomic_DNA"/>
</dbReference>
<keyword evidence="1" id="KW-0175">Coiled coil</keyword>
<reference evidence="2 3" key="1">
    <citation type="submission" date="2019-03" db="EMBL/GenBank/DDBJ databases">
        <title>Genomic Encyclopedia of Type Strains, Phase IV (KMG-IV): sequencing the most valuable type-strain genomes for metagenomic binning, comparative biology and taxonomic classification.</title>
        <authorList>
            <person name="Goeker M."/>
        </authorList>
    </citation>
    <scope>NUCLEOTIDE SEQUENCE [LARGE SCALE GENOMIC DNA]</scope>
    <source>
        <strain evidence="2 3">DSM 45361</strain>
    </source>
</reference>
<keyword evidence="3" id="KW-1185">Reference proteome</keyword>
<protein>
    <submittedName>
        <fullName evidence="2">Uncharacterized protein</fullName>
    </submittedName>
</protein>
<sequence>MAADSDEAAALTAALDRHLADAAAMANALVELDGHPGHQLFTSTLSSGVTAERWQAAETVLAGLWRDFDTYRAVLAEAEQVRTRRSRLGADEVAELRRLLVAPSVEVARRAVPLHERGLTGAAEAVESITVAALTARMNEAYRVVSELAVRCDELSSAAVKALTPLLEQVRRITEDTLELGIEPTGVGERVRELEHLAGSDPLALADRPLDDTVARLGAELAAERERVDRMLALREDWVRARAGLADSVRAVAELRTAATRDYAAAAERVVADLPPLPADRVPALQAAVDRLDGLSWAARDAGTAELRRDIVDAEAELRAARQLATGLLDRREELRGRFGAYEARAVRLGLAEEPAVMAVAARIKATLWRRPSDLAAATRDLGVLRRLLAEPGANSGGGSA</sequence>
<gene>
    <name evidence="2" type="ORF">EV186_107171</name>
</gene>
<evidence type="ECO:0000313" key="2">
    <source>
        <dbReference type="EMBL" id="TDP92936.1"/>
    </source>
</evidence>
<dbReference type="Proteomes" id="UP000295444">
    <property type="component" value="Unassembled WGS sequence"/>
</dbReference>
<organism evidence="2 3">
    <name type="scientific">Labedaea rhizosphaerae</name>
    <dbReference type="NCBI Taxonomy" id="598644"/>
    <lineage>
        <taxon>Bacteria</taxon>
        <taxon>Bacillati</taxon>
        <taxon>Actinomycetota</taxon>
        <taxon>Actinomycetes</taxon>
        <taxon>Pseudonocardiales</taxon>
        <taxon>Pseudonocardiaceae</taxon>
        <taxon>Labedaea</taxon>
    </lineage>
</organism>
<evidence type="ECO:0000313" key="3">
    <source>
        <dbReference type="Proteomes" id="UP000295444"/>
    </source>
</evidence>